<feature type="domain" description="Ribosome maturation protein SDO1/SBDS N-terminal" evidence="2">
    <location>
        <begin position="9"/>
        <end position="99"/>
    </location>
</feature>
<dbReference type="AlphaFoldDB" id="A0A9W9LRS4"/>
<dbReference type="PANTHER" id="PTHR10927:SF2">
    <property type="entry name" value="RESTRICTION OF TELOMERE CAPPING PROTEIN 3"/>
    <property type="match status" value="1"/>
</dbReference>
<feature type="region of interest" description="Disordered" evidence="1">
    <location>
        <begin position="91"/>
        <end position="115"/>
    </location>
</feature>
<dbReference type="InterPro" id="IPR036786">
    <property type="entry name" value="Ribosome_mat_SBDS_N_sf"/>
</dbReference>
<dbReference type="PANTHER" id="PTHR10927">
    <property type="entry name" value="RIBOSOME MATURATION PROTEIN SBDS"/>
    <property type="match status" value="1"/>
</dbReference>
<evidence type="ECO:0000313" key="3">
    <source>
        <dbReference type="EMBL" id="KAJ5174288.1"/>
    </source>
</evidence>
<protein>
    <recommendedName>
        <fullName evidence="2">Ribosome maturation protein SDO1/SBDS N-terminal domain-containing protein</fullName>
    </recommendedName>
</protein>
<reference evidence="3" key="1">
    <citation type="submission" date="2022-11" db="EMBL/GenBank/DDBJ databases">
        <authorList>
            <person name="Petersen C."/>
        </authorList>
    </citation>
    <scope>NUCLEOTIDE SEQUENCE</scope>
    <source>
        <strain evidence="3">IBT 26290</strain>
    </source>
</reference>
<accession>A0A9W9LRS4</accession>
<reference evidence="3" key="2">
    <citation type="journal article" date="2023" name="IMA Fungus">
        <title>Comparative genomic study of the Penicillium genus elucidates a diverse pangenome and 15 lateral gene transfer events.</title>
        <authorList>
            <person name="Petersen C."/>
            <person name="Sorensen T."/>
            <person name="Nielsen M.R."/>
            <person name="Sondergaard T.E."/>
            <person name="Sorensen J.L."/>
            <person name="Fitzpatrick D.A."/>
            <person name="Frisvad J.C."/>
            <person name="Nielsen K.L."/>
        </authorList>
    </citation>
    <scope>NUCLEOTIDE SEQUENCE</scope>
    <source>
        <strain evidence="3">IBT 26290</strain>
    </source>
</reference>
<dbReference type="InterPro" id="IPR039100">
    <property type="entry name" value="Sdo1/SBDS-like"/>
</dbReference>
<keyword evidence="4" id="KW-1185">Reference proteome</keyword>
<sequence length="115" mass="12738">MPRANEPTSKIFYKGRSDDFIVFVDDQDSLKKWRSDHSIPLTDVLNGWKIFLTHGHGAQGVLDGASKAALENEFGTSNEDDCMVKILEGGEYQSSTTREREGSKNDSKGSLGITR</sequence>
<evidence type="ECO:0000313" key="4">
    <source>
        <dbReference type="Proteomes" id="UP001149163"/>
    </source>
</evidence>
<name>A0A9W9LRS4_9EURO</name>
<dbReference type="SUPFAM" id="SSF89895">
    <property type="entry name" value="FYSH domain"/>
    <property type="match status" value="1"/>
</dbReference>
<dbReference type="EMBL" id="JAPQKN010000001">
    <property type="protein sequence ID" value="KAJ5174288.1"/>
    <property type="molecule type" value="Genomic_DNA"/>
</dbReference>
<dbReference type="Gene3D" id="3.30.1250.10">
    <property type="entry name" value="Ribosome maturation protein SBDS, N-terminal domain"/>
    <property type="match status" value="1"/>
</dbReference>
<proteinExistence type="predicted"/>
<organism evidence="3 4">
    <name type="scientific">Penicillium canariense</name>
    <dbReference type="NCBI Taxonomy" id="189055"/>
    <lineage>
        <taxon>Eukaryota</taxon>
        <taxon>Fungi</taxon>
        <taxon>Dikarya</taxon>
        <taxon>Ascomycota</taxon>
        <taxon>Pezizomycotina</taxon>
        <taxon>Eurotiomycetes</taxon>
        <taxon>Eurotiomycetidae</taxon>
        <taxon>Eurotiales</taxon>
        <taxon>Aspergillaceae</taxon>
        <taxon>Penicillium</taxon>
    </lineage>
</organism>
<dbReference type="GeneID" id="81421466"/>
<dbReference type="Proteomes" id="UP001149163">
    <property type="component" value="Unassembled WGS sequence"/>
</dbReference>
<evidence type="ECO:0000256" key="1">
    <source>
        <dbReference type="SAM" id="MobiDB-lite"/>
    </source>
</evidence>
<dbReference type="OrthoDB" id="2567806at2759"/>
<feature type="compositionally biased region" description="Basic and acidic residues" evidence="1">
    <location>
        <begin position="97"/>
        <end position="107"/>
    </location>
</feature>
<dbReference type="RefSeq" id="XP_056545896.1">
    <property type="nucleotide sequence ID" value="XM_056682290.1"/>
</dbReference>
<dbReference type="Pfam" id="PF01172">
    <property type="entry name" value="SBDS_N"/>
    <property type="match status" value="1"/>
</dbReference>
<comment type="caution">
    <text evidence="3">The sequence shown here is derived from an EMBL/GenBank/DDBJ whole genome shotgun (WGS) entry which is preliminary data.</text>
</comment>
<dbReference type="InterPro" id="IPR019783">
    <property type="entry name" value="SDO1/SBDS_N"/>
</dbReference>
<gene>
    <name evidence="3" type="ORF">N7482_000165</name>
</gene>
<evidence type="ECO:0000259" key="2">
    <source>
        <dbReference type="Pfam" id="PF01172"/>
    </source>
</evidence>